<dbReference type="InterPro" id="IPR011013">
    <property type="entry name" value="Gal_mutarotase_sf_dom"/>
</dbReference>
<dbReference type="Pfam" id="PF01263">
    <property type="entry name" value="Aldose_epim"/>
    <property type="match status" value="1"/>
</dbReference>
<accession>A0A3B7MZ68</accession>
<evidence type="ECO:0000313" key="5">
    <source>
        <dbReference type="Proteomes" id="UP000263900"/>
    </source>
</evidence>
<dbReference type="AlphaFoldDB" id="A0A3B7MZ68"/>
<dbReference type="PANTHER" id="PTHR10091">
    <property type="entry name" value="ALDOSE-1-EPIMERASE"/>
    <property type="match status" value="1"/>
</dbReference>
<organism evidence="4 5">
    <name type="scientific">Paraflavitalea soli</name>
    <dbReference type="NCBI Taxonomy" id="2315862"/>
    <lineage>
        <taxon>Bacteria</taxon>
        <taxon>Pseudomonadati</taxon>
        <taxon>Bacteroidota</taxon>
        <taxon>Chitinophagia</taxon>
        <taxon>Chitinophagales</taxon>
        <taxon>Chitinophagaceae</taxon>
        <taxon>Paraflavitalea</taxon>
    </lineage>
</organism>
<evidence type="ECO:0000256" key="2">
    <source>
        <dbReference type="ARBA" id="ARBA00011245"/>
    </source>
</evidence>
<reference evidence="4 5" key="1">
    <citation type="submission" date="2018-09" db="EMBL/GenBank/DDBJ databases">
        <title>Genome sequencing of strain 6GH32-13.</title>
        <authorList>
            <person name="Weon H.-Y."/>
            <person name="Heo J."/>
            <person name="Kwon S.-W."/>
        </authorList>
    </citation>
    <scope>NUCLEOTIDE SEQUENCE [LARGE SCALE GENOMIC DNA]</scope>
    <source>
        <strain evidence="4 5">5GH32-13</strain>
    </source>
</reference>
<dbReference type="RefSeq" id="WP_119052921.1">
    <property type="nucleotide sequence ID" value="NZ_CP032157.1"/>
</dbReference>
<proteinExistence type="predicted"/>
<dbReference type="GO" id="GO:0004034">
    <property type="term" value="F:aldose 1-epimerase activity"/>
    <property type="evidence" value="ECO:0007669"/>
    <property type="project" value="TreeGrafter"/>
</dbReference>
<dbReference type="Proteomes" id="UP000263900">
    <property type="component" value="Chromosome"/>
</dbReference>
<dbReference type="InterPro" id="IPR008183">
    <property type="entry name" value="Aldose_1/G6P_1-epimerase"/>
</dbReference>
<dbReference type="SUPFAM" id="SSF74650">
    <property type="entry name" value="Galactose mutarotase-like"/>
    <property type="match status" value="1"/>
</dbReference>
<keyword evidence="3" id="KW-0106">Calcium</keyword>
<dbReference type="EMBL" id="CP032157">
    <property type="protein sequence ID" value="AXY77045.1"/>
    <property type="molecule type" value="Genomic_DNA"/>
</dbReference>
<evidence type="ECO:0000313" key="4">
    <source>
        <dbReference type="EMBL" id="AXY77045.1"/>
    </source>
</evidence>
<dbReference type="GO" id="GO:0030246">
    <property type="term" value="F:carbohydrate binding"/>
    <property type="evidence" value="ECO:0007669"/>
    <property type="project" value="InterPro"/>
</dbReference>
<dbReference type="KEGG" id="pseg:D3H65_25005"/>
<evidence type="ECO:0000256" key="1">
    <source>
        <dbReference type="ARBA" id="ARBA00001913"/>
    </source>
</evidence>
<gene>
    <name evidence="4" type="ORF">D3H65_25005</name>
</gene>
<dbReference type="PANTHER" id="PTHR10091:SF0">
    <property type="entry name" value="GALACTOSE MUTAROTASE"/>
    <property type="match status" value="1"/>
</dbReference>
<dbReference type="InterPro" id="IPR014718">
    <property type="entry name" value="GH-type_carb-bd"/>
</dbReference>
<protein>
    <submittedName>
        <fullName evidence="4">Aldose 1-epimerase</fullName>
    </submittedName>
</protein>
<evidence type="ECO:0000256" key="3">
    <source>
        <dbReference type="ARBA" id="ARBA00022837"/>
    </source>
</evidence>
<dbReference type="CDD" id="cd01081">
    <property type="entry name" value="Aldose_epim"/>
    <property type="match status" value="1"/>
</dbReference>
<keyword evidence="5" id="KW-1185">Reference proteome</keyword>
<dbReference type="Gene3D" id="2.70.98.10">
    <property type="match status" value="1"/>
</dbReference>
<dbReference type="GO" id="GO:0006006">
    <property type="term" value="P:glucose metabolic process"/>
    <property type="evidence" value="ECO:0007669"/>
    <property type="project" value="TreeGrafter"/>
</dbReference>
<comment type="cofactor">
    <cofactor evidence="1">
        <name>Ca(2+)</name>
        <dbReference type="ChEBI" id="CHEBI:29108"/>
    </cofactor>
</comment>
<sequence>MSFTIDRYKTNDLSLLRLQDNATGAMVAILPAYGTLLHAFEIPLAGQRFNVIDNYASKEEAEQEITSSYKSARLSPFVCRIDGGKYRFEDHEFEFGRKFMDGTAIHGLLANRPFNLLQQFADDQSASASFRYHYQREDAGYPFDYICEVRYTLHPNRVLQVQTSLLNLEDGSIPIADGWHPYFTLGGSINDYELQFASHTMLEFNEHLIPTGQLLEEVSFWHPAQLKDRQLDNCFLLEVQEGAPCCQLRNPKNGLVLSIYTNAHYPYLQIYTPDHRKSIAIENLSGAPDCFNNGMGLTLLAPRHTATFNVWYQLSVE</sequence>
<name>A0A3B7MZ68_9BACT</name>
<dbReference type="OrthoDB" id="9808779at2"/>
<comment type="subunit">
    <text evidence="2">Monomer.</text>
</comment>
<dbReference type="GO" id="GO:0033499">
    <property type="term" value="P:galactose catabolic process via UDP-galactose, Leloir pathway"/>
    <property type="evidence" value="ECO:0007669"/>
    <property type="project" value="TreeGrafter"/>
</dbReference>